<reference evidence="1 2" key="1">
    <citation type="submission" date="2019-07" db="EMBL/GenBank/DDBJ databases">
        <authorList>
            <person name="Kim J.K."/>
            <person name="Cheong H.-M."/>
            <person name="Choi Y."/>
            <person name="Hwang K.J."/>
            <person name="Lee S."/>
            <person name="Choi C."/>
        </authorList>
    </citation>
    <scope>NUCLEOTIDE SEQUENCE [LARGE SCALE GENOMIC DNA]</scope>
    <source>
        <strain evidence="1 2">KS 22</strain>
    </source>
</reference>
<organism evidence="1 2">
    <name type="scientific">Cohnella cholangitidis</name>
    <dbReference type="NCBI Taxonomy" id="2598458"/>
    <lineage>
        <taxon>Bacteria</taxon>
        <taxon>Bacillati</taxon>
        <taxon>Bacillota</taxon>
        <taxon>Bacilli</taxon>
        <taxon>Bacillales</taxon>
        <taxon>Paenibacillaceae</taxon>
        <taxon>Cohnella</taxon>
    </lineage>
</organism>
<sequence>MRKIWGLIVGLIVFVGAFNFSGSTALAKSPAAPTGKLTESKLAFSYADESGKRLLGFNGTNPKRFGKAIYAPGKVLNVKFAKHQKGSDKSTGRQLAYNFDRDEGELFNVVQGTIKSDESVLLAEKDAFQGHTFLKYKPVSKGTFSKSVIGKIEKSKKRKVISQGLIGQVSAEVQIGLVQFERLKGQKPLASLVLTSKSGLVFEDFVGNDDEMSTWRVADGGTITTDMFNVLFVTHSKAGYSLGYEWWGDEGLSLNVVQQQGTKGSKFLSVLNSYRYTVPL</sequence>
<protein>
    <submittedName>
        <fullName evidence="1">Uncharacterized protein</fullName>
    </submittedName>
</protein>
<dbReference type="Proteomes" id="UP000515679">
    <property type="component" value="Chromosome"/>
</dbReference>
<dbReference type="KEGG" id="cchl:FPL14_15340"/>
<dbReference type="EMBL" id="CP041969">
    <property type="protein sequence ID" value="QMV42417.1"/>
    <property type="molecule type" value="Genomic_DNA"/>
</dbReference>
<accession>A0A7G5BZN3</accession>
<dbReference type="AlphaFoldDB" id="A0A7G5BZN3"/>
<keyword evidence="2" id="KW-1185">Reference proteome</keyword>
<evidence type="ECO:0000313" key="2">
    <source>
        <dbReference type="Proteomes" id="UP000515679"/>
    </source>
</evidence>
<evidence type="ECO:0000313" key="1">
    <source>
        <dbReference type="EMBL" id="QMV42417.1"/>
    </source>
</evidence>
<dbReference type="RefSeq" id="WP_182298303.1">
    <property type="nucleotide sequence ID" value="NZ_CP041969.1"/>
</dbReference>
<gene>
    <name evidence="1" type="ORF">FPL14_15340</name>
</gene>
<name>A0A7G5BZN3_9BACL</name>
<proteinExistence type="predicted"/>